<evidence type="ECO:0000259" key="1">
    <source>
        <dbReference type="Pfam" id="PF00646"/>
    </source>
</evidence>
<dbReference type="Pfam" id="PF00646">
    <property type="entry name" value="F-box"/>
    <property type="match status" value="1"/>
</dbReference>
<dbReference type="HOGENOM" id="CLU_017148_6_1_1"/>
<protein>
    <recommendedName>
        <fullName evidence="1">F-box domain-containing protein</fullName>
    </recommendedName>
</protein>
<dbReference type="eggNOG" id="ENOG502QWF7">
    <property type="taxonomic scope" value="Eukaryota"/>
</dbReference>
<feature type="domain" description="F-box" evidence="1">
    <location>
        <begin position="12"/>
        <end position="52"/>
    </location>
</feature>
<dbReference type="PANTHER" id="PTHR34709">
    <property type="entry name" value="OS10G0396666 PROTEIN"/>
    <property type="match status" value="1"/>
</dbReference>
<proteinExistence type="predicted"/>
<dbReference type="AlphaFoldDB" id="A0A0E0Q5T1"/>
<dbReference type="InterPro" id="IPR036047">
    <property type="entry name" value="F-box-like_dom_sf"/>
</dbReference>
<dbReference type="PANTHER" id="PTHR34709:SF61">
    <property type="entry name" value="OS07G0229100 PROTEIN"/>
    <property type="match status" value="1"/>
</dbReference>
<dbReference type="InterPro" id="IPR001810">
    <property type="entry name" value="F-box_dom"/>
</dbReference>
<sequence length="445" mass="49353">MADGGGGAGDLLSALPDDVLHLILLRLRSAAAAARTSVLARRWRSLWTTLPELRFPAVTDLARVTAALLSHDAPLLHRLELCSHDPAPHEVAAVLHLAARSLAGKLLLDIVMRKKRNPVAAAAAGIGAAFHIPCFRKATEISIRFAYLTIRLPPFGVFAKLSVLRLTRFRLDDSQCDHLGDIVSSERLVKSAIRSKTLLTVGLFELEELQQLTISAPMLRTLHLVHCLDKRAVRAADISAAALEKLGWIGLCDWNSVHFNVIQHLKRLDTLNLSSMVDCEFLMEDMNTLPAIEILSLRSITAGHAFGPCVFQLLRTSTGVRELHLDLDHHLKGEVSCSSGCICYKPSDWESMDICLNFLQKVEINNLSGAEYEICFVKRLLTWAPVLKMITVMFGPSVTVSEEVCQELLSFSRRCSPGICMEIYLHGNRAKVMYRAVNLKRPRDD</sequence>
<reference evidence="2" key="2">
    <citation type="submission" date="2015-06" db="UniProtKB">
        <authorList>
            <consortium name="EnsemblPlants"/>
        </authorList>
    </citation>
    <scope>IDENTIFICATION</scope>
</reference>
<name>A0A0E0Q5T1_ORYRU</name>
<dbReference type="Proteomes" id="UP000008022">
    <property type="component" value="Unassembled WGS sequence"/>
</dbReference>
<dbReference type="SUPFAM" id="SSF52047">
    <property type="entry name" value="RNI-like"/>
    <property type="match status" value="1"/>
</dbReference>
<dbReference type="SUPFAM" id="SSF81383">
    <property type="entry name" value="F-box domain"/>
    <property type="match status" value="1"/>
</dbReference>
<dbReference type="Gramene" id="ORUFI07G07780.1">
    <property type="protein sequence ID" value="ORUFI07G07780.1"/>
    <property type="gene ID" value="ORUFI07G07780"/>
</dbReference>
<dbReference type="EnsemblPlants" id="ORUFI07G07780.1">
    <property type="protein sequence ID" value="ORUFI07G07780.1"/>
    <property type="gene ID" value="ORUFI07G07780"/>
</dbReference>
<evidence type="ECO:0000313" key="2">
    <source>
        <dbReference type="EnsemblPlants" id="ORUFI07G07780.1"/>
    </source>
</evidence>
<dbReference type="OMA" id="EMTNFPN"/>
<dbReference type="STRING" id="4529.A0A0E0Q5T1"/>
<evidence type="ECO:0000313" key="3">
    <source>
        <dbReference type="Proteomes" id="UP000008022"/>
    </source>
</evidence>
<accession>A0A0E0Q5T1</accession>
<organism evidence="2 3">
    <name type="scientific">Oryza rufipogon</name>
    <name type="common">Brownbeard rice</name>
    <name type="synonym">Asian wild rice</name>
    <dbReference type="NCBI Taxonomy" id="4529"/>
    <lineage>
        <taxon>Eukaryota</taxon>
        <taxon>Viridiplantae</taxon>
        <taxon>Streptophyta</taxon>
        <taxon>Embryophyta</taxon>
        <taxon>Tracheophyta</taxon>
        <taxon>Spermatophyta</taxon>
        <taxon>Magnoliopsida</taxon>
        <taxon>Liliopsida</taxon>
        <taxon>Poales</taxon>
        <taxon>Poaceae</taxon>
        <taxon>BOP clade</taxon>
        <taxon>Oryzoideae</taxon>
        <taxon>Oryzeae</taxon>
        <taxon>Oryzinae</taxon>
        <taxon>Oryza</taxon>
    </lineage>
</organism>
<dbReference type="InterPro" id="IPR055312">
    <property type="entry name" value="FBL15-like"/>
</dbReference>
<reference evidence="3" key="1">
    <citation type="submission" date="2013-06" db="EMBL/GenBank/DDBJ databases">
        <authorList>
            <person name="Zhao Q."/>
        </authorList>
    </citation>
    <scope>NUCLEOTIDE SEQUENCE</scope>
    <source>
        <strain evidence="3">cv. W1943</strain>
    </source>
</reference>
<keyword evidence="3" id="KW-1185">Reference proteome</keyword>